<protein>
    <recommendedName>
        <fullName evidence="4">RING-type E3 ubiquitin transferase</fullName>
        <ecNumber evidence="4">2.3.2.27</ecNumber>
    </recommendedName>
</protein>
<gene>
    <name evidence="21" type="primary">LOC115748036</name>
</gene>
<dbReference type="Pfam" id="PF13947">
    <property type="entry name" value="GUB_WAK_bind"/>
    <property type="match status" value="1"/>
</dbReference>
<dbReference type="PANTHER" id="PTHR46279">
    <property type="entry name" value="RING/U-BOX SUPERFAMILY PROTEIN"/>
    <property type="match status" value="1"/>
</dbReference>
<evidence type="ECO:0000259" key="19">
    <source>
        <dbReference type="PROSITE" id="PS50089"/>
    </source>
</evidence>
<dbReference type="SMART" id="SM00184">
    <property type="entry name" value="RING"/>
    <property type="match status" value="1"/>
</dbReference>
<feature type="transmembrane region" description="Helical" evidence="17">
    <location>
        <begin position="243"/>
        <end position="271"/>
    </location>
</feature>
<accession>A0ABM3H823</accession>
<proteinExistence type="inferred from homology"/>
<dbReference type="RefSeq" id="XP_048132756.1">
    <property type="nucleotide sequence ID" value="XM_048276799.1"/>
</dbReference>
<dbReference type="Proteomes" id="UP000827889">
    <property type="component" value="Chromosome 3"/>
</dbReference>
<evidence type="ECO:0000256" key="3">
    <source>
        <dbReference type="ARBA" id="ARBA00004906"/>
    </source>
</evidence>
<evidence type="ECO:0000256" key="14">
    <source>
        <dbReference type="ARBA" id="ARBA00024209"/>
    </source>
</evidence>
<dbReference type="InterPro" id="IPR046948">
    <property type="entry name" value="ATL20-22-like"/>
</dbReference>
<dbReference type="GeneID" id="115748036"/>
<feature type="compositionally biased region" description="Low complexity" evidence="16">
    <location>
        <begin position="379"/>
        <end position="395"/>
    </location>
</feature>
<dbReference type="InterPro" id="IPR001841">
    <property type="entry name" value="Znf_RING"/>
</dbReference>
<comment type="similarity">
    <text evidence="14">Belongs to the RING-type zinc finger family. ATL subfamily.</text>
</comment>
<evidence type="ECO:0000313" key="21">
    <source>
        <dbReference type="RefSeq" id="XP_048132756.1"/>
    </source>
</evidence>
<evidence type="ECO:0000256" key="10">
    <source>
        <dbReference type="ARBA" id="ARBA00022786"/>
    </source>
</evidence>
<evidence type="ECO:0000256" key="17">
    <source>
        <dbReference type="SAM" id="Phobius"/>
    </source>
</evidence>
<dbReference type="Gene3D" id="3.30.40.10">
    <property type="entry name" value="Zinc/RING finger domain, C3HC4 (zinc finger)"/>
    <property type="match status" value="1"/>
</dbReference>
<keyword evidence="12 17" id="KW-1133">Transmembrane helix</keyword>
<keyword evidence="8 18" id="KW-0732">Signal</keyword>
<evidence type="ECO:0000256" key="15">
    <source>
        <dbReference type="PROSITE-ProRule" id="PRU00175"/>
    </source>
</evidence>
<evidence type="ECO:0000256" key="2">
    <source>
        <dbReference type="ARBA" id="ARBA00004167"/>
    </source>
</evidence>
<keyword evidence="13 17" id="KW-0472">Membrane</keyword>
<evidence type="ECO:0000256" key="16">
    <source>
        <dbReference type="SAM" id="MobiDB-lite"/>
    </source>
</evidence>
<dbReference type="EC" id="2.3.2.27" evidence="4"/>
<dbReference type="Pfam" id="PF13639">
    <property type="entry name" value="zf-RING_2"/>
    <property type="match status" value="1"/>
</dbReference>
<feature type="signal peptide" evidence="18">
    <location>
        <begin position="1"/>
        <end position="31"/>
    </location>
</feature>
<organism evidence="20 21">
    <name type="scientific">Rhodamnia argentea</name>
    <dbReference type="NCBI Taxonomy" id="178133"/>
    <lineage>
        <taxon>Eukaryota</taxon>
        <taxon>Viridiplantae</taxon>
        <taxon>Streptophyta</taxon>
        <taxon>Embryophyta</taxon>
        <taxon>Tracheophyta</taxon>
        <taxon>Spermatophyta</taxon>
        <taxon>Magnoliopsida</taxon>
        <taxon>eudicotyledons</taxon>
        <taxon>Gunneridae</taxon>
        <taxon>Pentapetalae</taxon>
        <taxon>rosids</taxon>
        <taxon>malvids</taxon>
        <taxon>Myrtales</taxon>
        <taxon>Myrtaceae</taxon>
        <taxon>Myrtoideae</taxon>
        <taxon>Myrteae</taxon>
        <taxon>Australasian group</taxon>
        <taxon>Rhodamnia</taxon>
    </lineage>
</organism>
<keyword evidence="11" id="KW-0862">Zinc</keyword>
<evidence type="ECO:0000256" key="11">
    <source>
        <dbReference type="ARBA" id="ARBA00022833"/>
    </source>
</evidence>
<dbReference type="CDD" id="cd16461">
    <property type="entry name" value="RING-H2_EL5-like"/>
    <property type="match status" value="1"/>
</dbReference>
<evidence type="ECO:0000256" key="7">
    <source>
        <dbReference type="ARBA" id="ARBA00022723"/>
    </source>
</evidence>
<keyword evidence="6 17" id="KW-0812">Transmembrane</keyword>
<comment type="pathway">
    <text evidence="3">Protein modification; protein ubiquitination.</text>
</comment>
<evidence type="ECO:0000256" key="4">
    <source>
        <dbReference type="ARBA" id="ARBA00012483"/>
    </source>
</evidence>
<keyword evidence="9 15" id="KW-0863">Zinc-finger</keyword>
<keyword evidence="5" id="KW-0808">Transferase</keyword>
<feature type="chain" id="PRO_5047241196" description="RING-type E3 ubiquitin transferase" evidence="18">
    <location>
        <begin position="32"/>
        <end position="395"/>
    </location>
</feature>
<evidence type="ECO:0000256" key="5">
    <source>
        <dbReference type="ARBA" id="ARBA00022679"/>
    </source>
</evidence>
<evidence type="ECO:0000256" key="8">
    <source>
        <dbReference type="ARBA" id="ARBA00022729"/>
    </source>
</evidence>
<name>A0ABM3H823_9MYRT</name>
<evidence type="ECO:0000256" key="13">
    <source>
        <dbReference type="ARBA" id="ARBA00023136"/>
    </source>
</evidence>
<keyword evidence="7" id="KW-0479">Metal-binding</keyword>
<dbReference type="InterPro" id="IPR025287">
    <property type="entry name" value="WAK_GUB"/>
</dbReference>
<evidence type="ECO:0000256" key="18">
    <source>
        <dbReference type="SAM" id="SignalP"/>
    </source>
</evidence>
<evidence type="ECO:0000313" key="20">
    <source>
        <dbReference type="Proteomes" id="UP000827889"/>
    </source>
</evidence>
<keyword evidence="20" id="KW-1185">Reference proteome</keyword>
<evidence type="ECO:0000256" key="1">
    <source>
        <dbReference type="ARBA" id="ARBA00000900"/>
    </source>
</evidence>
<evidence type="ECO:0000256" key="9">
    <source>
        <dbReference type="ARBA" id="ARBA00022771"/>
    </source>
</evidence>
<dbReference type="SUPFAM" id="SSF57850">
    <property type="entry name" value="RING/U-box"/>
    <property type="match status" value="1"/>
</dbReference>
<feature type="domain" description="RING-type" evidence="19">
    <location>
        <begin position="327"/>
        <end position="369"/>
    </location>
</feature>
<dbReference type="PROSITE" id="PS50089">
    <property type="entry name" value="ZF_RING_2"/>
    <property type="match status" value="1"/>
</dbReference>
<sequence length="395" mass="42609">MIPGKRNTMYASGLLFLVFVLAFGLAQKTTAVDPCPSSCGGSELSVQFPFRLNRSGCGYPRFDLSCNSQRQTILTLPLSGGFIVQNIDYAAQTVWLNDAGSCLPSRLLNFTLDGSPFRAPLPRNFTLVNCSGDATLAARAAMPTLLEVQCMSSGDYMVMSVESRFYGGPGSHACDEIGTVTVPVAWQSVSDLHEDVRLAWGQPACKSCLARGGTCGLRKGSDSEIACTNVRTTGKCLPRSAKYGIILGLGIPAILCLIGLCSYVCGLISAYGRQRRHPREETNTDFTTVIVPRSFVVMGLDRPTIESYPKTLLGASRRLPKPADNTCPICLCEYQPQEALRTIPKCDHYFHADCVDEWLTMHSTCPLCRNTPEGSTSVTPSALLQSSLSPSSTSA</sequence>
<comment type="catalytic activity">
    <reaction evidence="1">
        <text>S-ubiquitinyl-[E2 ubiquitin-conjugating enzyme]-L-cysteine + [acceptor protein]-L-lysine = [E2 ubiquitin-conjugating enzyme]-L-cysteine + N(6)-ubiquitinyl-[acceptor protein]-L-lysine.</text>
        <dbReference type="EC" id="2.3.2.27"/>
    </reaction>
</comment>
<comment type="subcellular location">
    <subcellularLocation>
        <location evidence="2">Membrane</location>
        <topology evidence="2">Single-pass membrane protein</topology>
    </subcellularLocation>
</comment>
<feature type="region of interest" description="Disordered" evidence="16">
    <location>
        <begin position="376"/>
        <end position="395"/>
    </location>
</feature>
<evidence type="ECO:0000256" key="6">
    <source>
        <dbReference type="ARBA" id="ARBA00022692"/>
    </source>
</evidence>
<evidence type="ECO:0000256" key="12">
    <source>
        <dbReference type="ARBA" id="ARBA00022989"/>
    </source>
</evidence>
<dbReference type="PANTHER" id="PTHR46279:SF31">
    <property type="entry name" value="RING-H2 FINGER PROTEIN ATL20-LIKE ISOFORM X1"/>
    <property type="match status" value="1"/>
</dbReference>
<keyword evidence="10" id="KW-0833">Ubl conjugation pathway</keyword>
<dbReference type="InterPro" id="IPR013083">
    <property type="entry name" value="Znf_RING/FYVE/PHD"/>
</dbReference>
<reference evidence="21" key="1">
    <citation type="submission" date="2025-08" db="UniProtKB">
        <authorList>
            <consortium name="RefSeq"/>
        </authorList>
    </citation>
    <scope>IDENTIFICATION</scope>
    <source>
        <tissue evidence="21">Leaf</tissue>
    </source>
</reference>